<protein>
    <submittedName>
        <fullName evidence="2">Uncharacterized protein</fullName>
    </submittedName>
</protein>
<gene>
    <name evidence="2" type="ORF">FK531_10005</name>
</gene>
<feature type="region of interest" description="Disordered" evidence="1">
    <location>
        <begin position="78"/>
        <end position="103"/>
    </location>
</feature>
<evidence type="ECO:0000256" key="1">
    <source>
        <dbReference type="SAM" id="MobiDB-lite"/>
    </source>
</evidence>
<dbReference type="Proteomes" id="UP000316256">
    <property type="component" value="Unassembled WGS sequence"/>
</dbReference>
<accession>A0A541B9T4</accession>
<dbReference type="EMBL" id="VIGH01000004">
    <property type="protein sequence ID" value="TQF69096.1"/>
    <property type="molecule type" value="Genomic_DNA"/>
</dbReference>
<dbReference type="RefSeq" id="WP_142098591.1">
    <property type="nucleotide sequence ID" value="NZ_VIGH01000004.1"/>
</dbReference>
<reference evidence="2 3" key="1">
    <citation type="submission" date="2019-06" db="EMBL/GenBank/DDBJ databases">
        <title>Rhodococcus spaelei sp. nov., isolated from a cave.</title>
        <authorList>
            <person name="Lee S.D."/>
        </authorList>
    </citation>
    <scope>NUCLEOTIDE SEQUENCE [LARGE SCALE GENOMIC DNA]</scope>
    <source>
        <strain evidence="2 3">C9-5</strain>
    </source>
</reference>
<comment type="caution">
    <text evidence="2">The sequence shown here is derived from an EMBL/GenBank/DDBJ whole genome shotgun (WGS) entry which is preliminary data.</text>
</comment>
<keyword evidence="3" id="KW-1185">Reference proteome</keyword>
<name>A0A541B9T4_9NOCA</name>
<evidence type="ECO:0000313" key="2">
    <source>
        <dbReference type="EMBL" id="TQF69096.1"/>
    </source>
</evidence>
<evidence type="ECO:0000313" key="3">
    <source>
        <dbReference type="Proteomes" id="UP000316256"/>
    </source>
</evidence>
<organism evidence="2 3">
    <name type="scientific">Rhodococcus spelaei</name>
    <dbReference type="NCBI Taxonomy" id="2546320"/>
    <lineage>
        <taxon>Bacteria</taxon>
        <taxon>Bacillati</taxon>
        <taxon>Actinomycetota</taxon>
        <taxon>Actinomycetes</taxon>
        <taxon>Mycobacteriales</taxon>
        <taxon>Nocardiaceae</taxon>
        <taxon>Rhodococcus</taxon>
    </lineage>
</organism>
<dbReference type="AlphaFoldDB" id="A0A541B9T4"/>
<proteinExistence type="predicted"/>
<sequence length="103" mass="11072">MVGIALMAVGKPWRERREVRRILAHRTTMMADAQGAAREHGIATRTEVLAKYGAGESAASAEVLEDEDEQAGDAFTNYGRSLAGIDGDGYAGEGGRHRRPDQS</sequence>